<dbReference type="InterPro" id="IPR036696">
    <property type="entry name" value="YdfO-like_sf"/>
</dbReference>
<dbReference type="RefSeq" id="WP_103681850.1">
    <property type="nucleotide sequence ID" value="NZ_PQGI02000001.1"/>
</dbReference>
<gene>
    <name evidence="1" type="ORF">C3R40_001625</name>
    <name evidence="2" type="ORF">C3R40_07530</name>
</gene>
<reference evidence="1 3" key="2">
    <citation type="submission" date="2024-07" db="EMBL/GenBank/DDBJ databases">
        <title>Making a pathogen? Evaluating the impact of protist predation on the evolution of virulence in Serratia marcescens.</title>
        <authorList>
            <person name="Hopkins H."/>
            <person name="Lopezguerra C."/>
            <person name="Lau M.-J."/>
        </authorList>
    </citation>
    <scope>NUCLEOTIDE SEQUENCE [LARGE SCALE GENOMIC DNA]</scope>
    <source>
        <strain evidence="1 3">KZ19</strain>
    </source>
</reference>
<evidence type="ECO:0000313" key="2">
    <source>
        <dbReference type="EMBL" id="POP17315.1"/>
    </source>
</evidence>
<accession>A0AAP8PWG5</accession>
<evidence type="ECO:0000313" key="3">
    <source>
        <dbReference type="Proteomes" id="UP000237365"/>
    </source>
</evidence>
<dbReference type="Proteomes" id="UP000237365">
    <property type="component" value="Unassembled WGS sequence"/>
</dbReference>
<proteinExistence type="predicted"/>
<dbReference type="EMBL" id="PQGI02000001">
    <property type="protein sequence ID" value="MEX3185318.1"/>
    <property type="molecule type" value="Genomic_DNA"/>
</dbReference>
<reference evidence="2" key="1">
    <citation type="submission" date="2018-01" db="EMBL/GenBank/DDBJ databases">
        <title>The opportunistic pathogen Serratia marcescens is an overlooked threat to honeybees.</title>
        <authorList>
            <person name="Raymann K."/>
            <person name="Shaffer Z."/>
            <person name="Coon K."/>
            <person name="Salisbury S."/>
            <person name="Moran N.A."/>
        </authorList>
    </citation>
    <scope>NUCLEOTIDE SEQUENCE [LARGE SCALE GENOMIC DNA]</scope>
    <source>
        <strain evidence="2">KZ19</strain>
    </source>
</reference>
<protein>
    <submittedName>
        <fullName evidence="2">Uncharacterized protein</fullName>
    </submittedName>
</protein>
<comment type="caution">
    <text evidence="2">The sequence shown here is derived from an EMBL/GenBank/DDBJ whole genome shotgun (WGS) entry which is preliminary data.</text>
</comment>
<organism evidence="2">
    <name type="scientific">Serratia marcescens</name>
    <dbReference type="NCBI Taxonomy" id="615"/>
    <lineage>
        <taxon>Bacteria</taxon>
        <taxon>Pseudomonadati</taxon>
        <taxon>Pseudomonadota</taxon>
        <taxon>Gammaproteobacteria</taxon>
        <taxon>Enterobacterales</taxon>
        <taxon>Yersiniaceae</taxon>
        <taxon>Serratia</taxon>
    </lineage>
</organism>
<name>A0AAP8PWG5_SERMA</name>
<dbReference type="SUPFAM" id="SSF160419">
    <property type="entry name" value="YdfO-like"/>
    <property type="match status" value="1"/>
</dbReference>
<evidence type="ECO:0000313" key="1">
    <source>
        <dbReference type="EMBL" id="MEX3185318.1"/>
    </source>
</evidence>
<reference evidence="1 3" key="3">
    <citation type="submission" date="2024-07" db="EMBL/GenBank/DDBJ databases">
        <authorList>
            <person name="Raymann K."/>
        </authorList>
    </citation>
    <scope>NUCLEOTIDE SEQUENCE [LARGE SCALE GENOMIC DNA]</scope>
    <source>
        <strain evidence="1 3">KZ19</strain>
    </source>
</reference>
<dbReference type="EMBL" id="PQGI01000006">
    <property type="protein sequence ID" value="POP17315.1"/>
    <property type="molecule type" value="Genomic_DNA"/>
</dbReference>
<dbReference type="AlphaFoldDB" id="A0AAP8PWG5"/>
<sequence length="141" mass="16099">MLSDGQGVDLSMMTAVMHMDLRKDGFPYYVDMFYRAGVINCIHFLLPARRVYETCRGVVKIDAPVWLSKSNGRKSFDEHAVYLLHDVNKVSVKNFRQYVLALWLAGVSAYSVDVISRQVTYYSDVDEVVPKFNGAARSIHR</sequence>